<dbReference type="Proteomes" id="UP000621631">
    <property type="component" value="Unassembled WGS sequence"/>
</dbReference>
<reference evidence="2 4" key="2">
    <citation type="submission" date="2020-09" db="EMBL/GenBank/DDBJ databases">
        <title>Draft Genome Sequences of Oil-Oxidizing Bacteria Halomonas titanicae, Marinobacter lutaoensis, and Virgibacillus halodenitrificans Isolated from Highly Saline Environments.</title>
        <authorList>
            <person name="Grouzdev D.S."/>
            <person name="Sokolova D.S."/>
            <person name="Semenova E.M."/>
            <person name="Borzenkov I.A."/>
            <person name="Bidzhieva S.K."/>
            <person name="Poltaraus A.B."/>
            <person name="Nazina T.N."/>
        </authorList>
    </citation>
    <scope>NUCLEOTIDE SEQUENCE [LARGE SCALE GENOMIC DNA]</scope>
    <source>
        <strain evidence="2 4">VKM B-3472D</strain>
    </source>
</reference>
<dbReference type="PROSITE" id="PS51257">
    <property type="entry name" value="PROKAR_LIPOPROTEIN"/>
    <property type="match status" value="1"/>
</dbReference>
<keyword evidence="4" id="KW-1185">Reference proteome</keyword>
<evidence type="ECO:0000313" key="3">
    <source>
        <dbReference type="Proteomes" id="UP000182945"/>
    </source>
</evidence>
<gene>
    <name evidence="1" type="ORF">BME96_06700</name>
    <name evidence="2" type="ORF">IC602_15945</name>
</gene>
<evidence type="ECO:0000313" key="1">
    <source>
        <dbReference type="EMBL" id="APC47878.1"/>
    </source>
</evidence>
<dbReference type="GeneID" id="71514070"/>
<dbReference type="Proteomes" id="UP000182945">
    <property type="component" value="Chromosome"/>
</dbReference>
<evidence type="ECO:0000313" key="2">
    <source>
        <dbReference type="EMBL" id="MBD1224101.1"/>
    </source>
</evidence>
<dbReference type="EMBL" id="JACWEZ010000013">
    <property type="protein sequence ID" value="MBD1224101.1"/>
    <property type="molecule type" value="Genomic_DNA"/>
</dbReference>
<dbReference type="RefSeq" id="WP_071648715.1">
    <property type="nucleotide sequence ID" value="NZ_CP017962.1"/>
</dbReference>
<organism evidence="1 3">
    <name type="scientific">Virgibacillus halodenitrificans</name>
    <name type="common">Bacillus halodenitrificans</name>
    <dbReference type="NCBI Taxonomy" id="1482"/>
    <lineage>
        <taxon>Bacteria</taxon>
        <taxon>Bacillati</taxon>
        <taxon>Bacillota</taxon>
        <taxon>Bacilli</taxon>
        <taxon>Bacillales</taxon>
        <taxon>Bacillaceae</taxon>
        <taxon>Virgibacillus</taxon>
    </lineage>
</organism>
<protein>
    <submittedName>
        <fullName evidence="2">DUF4363 family protein</fullName>
    </submittedName>
</protein>
<dbReference type="EMBL" id="CP017962">
    <property type="protein sequence ID" value="APC47878.1"/>
    <property type="molecule type" value="Genomic_DNA"/>
</dbReference>
<accession>A0AAC9IYH0</accession>
<reference evidence="1 3" key="1">
    <citation type="submission" date="2016-11" db="EMBL/GenBank/DDBJ databases">
        <title>Complete genome sequencing of Virgibacillus halodenitrificans PDB-F2.</title>
        <authorList>
            <person name="Sun Z."/>
            <person name="Zhou Y."/>
            <person name="Li H."/>
        </authorList>
    </citation>
    <scope>NUCLEOTIDE SEQUENCE [LARGE SCALE GENOMIC DNA]</scope>
    <source>
        <strain evidence="1 3">PDB-F2</strain>
    </source>
</reference>
<dbReference type="AlphaFoldDB" id="A0AAC9IYH0"/>
<dbReference type="InterPro" id="IPR025373">
    <property type="entry name" value="DUF4363"/>
</dbReference>
<dbReference type="KEGG" id="vhl:BME96_06700"/>
<evidence type="ECO:0000313" key="4">
    <source>
        <dbReference type="Proteomes" id="UP000621631"/>
    </source>
</evidence>
<name>A0AAC9IYH0_VIRHA</name>
<sequence length="112" mass="13058">MVKRIYFAVLILIILSGCSQITGKDVLLINIKTLEMALDQKDWESAEEHTDELQRLYEDNRWKIQLLGDEGEYEKLYEGIQRLKVTIREEANPESKIELATVKSLIKDIYSL</sequence>
<proteinExistence type="predicted"/>
<dbReference type="Pfam" id="PF14276">
    <property type="entry name" value="DUF4363"/>
    <property type="match status" value="1"/>
</dbReference>